<dbReference type="PROSITE" id="PS50920">
    <property type="entry name" value="SOLCAR"/>
    <property type="match status" value="3"/>
</dbReference>
<feature type="repeat" description="Solcar" evidence="9">
    <location>
        <begin position="121"/>
        <end position="211"/>
    </location>
</feature>
<name>A0A8B7ZIB9_ACAPL</name>
<keyword evidence="5" id="KW-0677">Repeat</keyword>
<dbReference type="OMA" id="ATFVTFE"/>
<evidence type="ECO:0000313" key="12">
    <source>
        <dbReference type="RefSeq" id="XP_022105393.1"/>
    </source>
</evidence>
<dbReference type="InterPro" id="IPR023395">
    <property type="entry name" value="MCP_dom_sf"/>
</dbReference>
<keyword evidence="6" id="KW-1133">Transmembrane helix</keyword>
<protein>
    <submittedName>
        <fullName evidence="12">Mitochondrial carnitine/acylcarnitine carrier protein-like isoform X1</fullName>
    </submittedName>
</protein>
<dbReference type="Gene3D" id="1.50.40.10">
    <property type="entry name" value="Mitochondrial carrier domain"/>
    <property type="match status" value="2"/>
</dbReference>
<comment type="subcellular location">
    <subcellularLocation>
        <location evidence="1">Mitochondrion membrane</location>
        <topology evidence="1">Multi-pass membrane protein</topology>
    </subcellularLocation>
</comment>
<dbReference type="Pfam" id="PF00153">
    <property type="entry name" value="Mito_carr"/>
    <property type="match status" value="3"/>
</dbReference>
<evidence type="ECO:0000256" key="9">
    <source>
        <dbReference type="PROSITE-ProRule" id="PRU00282"/>
    </source>
</evidence>
<evidence type="ECO:0000256" key="5">
    <source>
        <dbReference type="ARBA" id="ARBA00022737"/>
    </source>
</evidence>
<dbReference type="PANTHER" id="PTHR45624">
    <property type="entry name" value="MITOCHONDRIAL BASIC AMINO ACIDS TRANSPORTER-RELATED"/>
    <property type="match status" value="1"/>
</dbReference>
<keyword evidence="7" id="KW-0496">Mitochondrion</keyword>
<evidence type="ECO:0000256" key="7">
    <source>
        <dbReference type="ARBA" id="ARBA00023128"/>
    </source>
</evidence>
<dbReference type="GO" id="GO:0031966">
    <property type="term" value="C:mitochondrial membrane"/>
    <property type="evidence" value="ECO:0007669"/>
    <property type="project" value="UniProtKB-SubCell"/>
</dbReference>
<keyword evidence="11" id="KW-1185">Reference proteome</keyword>
<dbReference type="RefSeq" id="XP_022105393.1">
    <property type="nucleotide sequence ID" value="XM_022249701.1"/>
</dbReference>
<keyword evidence="8 9" id="KW-0472">Membrane</keyword>
<organism evidence="11 12">
    <name type="scientific">Acanthaster planci</name>
    <name type="common">Crown-of-thorns starfish</name>
    <dbReference type="NCBI Taxonomy" id="133434"/>
    <lineage>
        <taxon>Eukaryota</taxon>
        <taxon>Metazoa</taxon>
        <taxon>Echinodermata</taxon>
        <taxon>Eleutherozoa</taxon>
        <taxon>Asterozoa</taxon>
        <taxon>Asteroidea</taxon>
        <taxon>Valvatacea</taxon>
        <taxon>Valvatida</taxon>
        <taxon>Acanthasteridae</taxon>
        <taxon>Acanthaster</taxon>
    </lineage>
</organism>
<dbReference type="AlphaFoldDB" id="A0A8B7ZIB9"/>
<evidence type="ECO:0000256" key="10">
    <source>
        <dbReference type="RuleBase" id="RU000488"/>
    </source>
</evidence>
<dbReference type="InterPro" id="IPR018108">
    <property type="entry name" value="MCP_transmembrane"/>
</dbReference>
<dbReference type="Proteomes" id="UP000694845">
    <property type="component" value="Unplaced"/>
</dbReference>
<evidence type="ECO:0000256" key="2">
    <source>
        <dbReference type="ARBA" id="ARBA00006375"/>
    </source>
</evidence>
<dbReference type="KEGG" id="aplc:110987191"/>
<comment type="similarity">
    <text evidence="2 10">Belongs to the mitochondrial carrier (TC 2.A.29) family.</text>
</comment>
<evidence type="ECO:0000256" key="1">
    <source>
        <dbReference type="ARBA" id="ARBA00004225"/>
    </source>
</evidence>
<feature type="repeat" description="Solcar" evidence="9">
    <location>
        <begin position="222"/>
        <end position="308"/>
    </location>
</feature>
<proteinExistence type="inferred from homology"/>
<dbReference type="OrthoDB" id="14252at2759"/>
<dbReference type="InterPro" id="IPR050567">
    <property type="entry name" value="Mitochondrial_Carrier"/>
</dbReference>
<evidence type="ECO:0000256" key="6">
    <source>
        <dbReference type="ARBA" id="ARBA00022989"/>
    </source>
</evidence>
<evidence type="ECO:0000313" key="11">
    <source>
        <dbReference type="Proteomes" id="UP000694845"/>
    </source>
</evidence>
<evidence type="ECO:0000256" key="8">
    <source>
        <dbReference type="ARBA" id="ARBA00023136"/>
    </source>
</evidence>
<gene>
    <name evidence="12" type="primary">LOC110987191</name>
</gene>
<dbReference type="GO" id="GO:1902603">
    <property type="term" value="P:carnitine transmembrane transport"/>
    <property type="evidence" value="ECO:0007669"/>
    <property type="project" value="TreeGrafter"/>
</dbReference>
<dbReference type="SUPFAM" id="SSF103506">
    <property type="entry name" value="Mitochondrial carrier"/>
    <property type="match status" value="1"/>
</dbReference>
<evidence type="ECO:0000256" key="3">
    <source>
        <dbReference type="ARBA" id="ARBA00022448"/>
    </source>
</evidence>
<dbReference type="GO" id="GO:0006839">
    <property type="term" value="P:mitochondrial transport"/>
    <property type="evidence" value="ECO:0007669"/>
    <property type="project" value="TreeGrafter"/>
</dbReference>
<reference evidence="12" key="1">
    <citation type="submission" date="2025-08" db="UniProtKB">
        <authorList>
            <consortium name="RefSeq"/>
        </authorList>
    </citation>
    <scope>IDENTIFICATION</scope>
</reference>
<feature type="repeat" description="Solcar" evidence="9">
    <location>
        <begin position="21"/>
        <end position="112"/>
    </location>
</feature>
<dbReference type="GO" id="GO:0015227">
    <property type="term" value="F:O-acyl-L-carnitine transmembrane transporter activity"/>
    <property type="evidence" value="ECO:0007669"/>
    <property type="project" value="TreeGrafter"/>
</dbReference>
<sequence>MLLNLPTIFMMSGEVGLNHVVSPVKSFIAGGLSGMSVIAIGHPFDTIKVRLQTQPTPVQGAAPLYRGAWDCAKKTVTKEGFHGLYKGMVTPMLGVTPMNAIFFSGFSIGKKLQTPGADGKYGYDQIFKAGMLAGVFTTVIVTPGERIKCLLQIQAASTEKAKYAGPLDCGKQIYRESGLFRGLYKGTAITLIRDVPTSGLYFLVYEWVKVSLTPAGKSPEDLNPLRILFAGGMAGVIMWLAIIAPDNLKSRIQTAPEGTYPRDVRDVFPRLIKNEGFPALFKGITPVMIRAFPASAVCLLTYELAMKFLIWSASTF</sequence>
<dbReference type="GeneID" id="110987191"/>
<accession>A0A8B7ZIB9</accession>
<keyword evidence="3 10" id="KW-0813">Transport</keyword>
<dbReference type="PANTHER" id="PTHR45624:SF4">
    <property type="entry name" value="CONGESTED-LIKE TRACHEA PROTEIN-RELATED"/>
    <property type="match status" value="1"/>
</dbReference>
<evidence type="ECO:0000256" key="4">
    <source>
        <dbReference type="ARBA" id="ARBA00022692"/>
    </source>
</evidence>
<keyword evidence="4 9" id="KW-0812">Transmembrane</keyword>